<dbReference type="EnsemblPlants" id="PGSC0003DMT400030806">
    <property type="protein sequence ID" value="PGSC0003DMT400030806"/>
    <property type="gene ID" value="PGSC0003DMG400011804"/>
</dbReference>
<accession>M1AUU0</accession>
<dbReference type="HOGENOM" id="CLU_2150348_0_0_1"/>
<organism evidence="2 3">
    <name type="scientific">Solanum tuberosum</name>
    <name type="common">Potato</name>
    <dbReference type="NCBI Taxonomy" id="4113"/>
    <lineage>
        <taxon>Eukaryota</taxon>
        <taxon>Viridiplantae</taxon>
        <taxon>Streptophyta</taxon>
        <taxon>Embryophyta</taxon>
        <taxon>Tracheophyta</taxon>
        <taxon>Spermatophyta</taxon>
        <taxon>Magnoliopsida</taxon>
        <taxon>eudicotyledons</taxon>
        <taxon>Gunneridae</taxon>
        <taxon>Pentapetalae</taxon>
        <taxon>asterids</taxon>
        <taxon>lamiids</taxon>
        <taxon>Solanales</taxon>
        <taxon>Solanaceae</taxon>
        <taxon>Solanoideae</taxon>
        <taxon>Solaneae</taxon>
        <taxon>Solanum</taxon>
    </lineage>
</organism>
<dbReference type="InParanoid" id="M1AUU0"/>
<name>M1AUU0_SOLTU</name>
<proteinExistence type="predicted"/>
<reference evidence="3" key="1">
    <citation type="journal article" date="2011" name="Nature">
        <title>Genome sequence and analysis of the tuber crop potato.</title>
        <authorList>
            <consortium name="The Potato Genome Sequencing Consortium"/>
        </authorList>
    </citation>
    <scope>NUCLEOTIDE SEQUENCE [LARGE SCALE GENOMIC DNA]</scope>
    <source>
        <strain evidence="3">cv. DM1-3 516 R44</strain>
    </source>
</reference>
<dbReference type="PaxDb" id="4113-PGSC0003DMT400030806"/>
<dbReference type="Gramene" id="PGSC0003DMT400030806">
    <property type="protein sequence ID" value="PGSC0003DMT400030806"/>
    <property type="gene ID" value="PGSC0003DMG400011804"/>
</dbReference>
<sequence length="112" mass="12474">MHHAWFVIKVAIVEEDALSVVRRQSRNSKRRDIKCAAPDSSQANHLSDDEDDNNSKAAAGETATTVRPSELRRNPKLGSVEDGSQQIRLGSELKFKNEKSLKAGYRIELISV</sequence>
<keyword evidence="3" id="KW-1185">Reference proteome</keyword>
<dbReference type="AlphaFoldDB" id="M1AUU0"/>
<evidence type="ECO:0000256" key="1">
    <source>
        <dbReference type="SAM" id="MobiDB-lite"/>
    </source>
</evidence>
<dbReference type="Proteomes" id="UP000011115">
    <property type="component" value="Unassembled WGS sequence"/>
</dbReference>
<evidence type="ECO:0000313" key="2">
    <source>
        <dbReference type="EnsemblPlants" id="PGSC0003DMT400030806"/>
    </source>
</evidence>
<feature type="region of interest" description="Disordered" evidence="1">
    <location>
        <begin position="28"/>
        <end position="83"/>
    </location>
</feature>
<protein>
    <submittedName>
        <fullName evidence="2">Uncharacterized protein</fullName>
    </submittedName>
</protein>
<reference evidence="2" key="2">
    <citation type="submission" date="2015-06" db="UniProtKB">
        <authorList>
            <consortium name="EnsemblPlants"/>
        </authorList>
    </citation>
    <scope>IDENTIFICATION</scope>
    <source>
        <strain evidence="2">DM1-3 516 R44</strain>
    </source>
</reference>
<evidence type="ECO:0000313" key="3">
    <source>
        <dbReference type="Proteomes" id="UP000011115"/>
    </source>
</evidence>